<dbReference type="PANTHER" id="PTHR35489:SF2">
    <property type="entry name" value="TITAN9"/>
    <property type="match status" value="1"/>
</dbReference>
<feature type="compositionally biased region" description="Polar residues" evidence="1">
    <location>
        <begin position="193"/>
        <end position="210"/>
    </location>
</feature>
<accession>V4LBQ2</accession>
<dbReference type="Proteomes" id="UP000030689">
    <property type="component" value="Unassembled WGS sequence"/>
</dbReference>
<evidence type="ECO:0000313" key="3">
    <source>
        <dbReference type="EMBL" id="ESQ47875.1"/>
    </source>
</evidence>
<feature type="region of interest" description="Disordered" evidence="1">
    <location>
        <begin position="131"/>
        <end position="210"/>
    </location>
</feature>
<dbReference type="PANTHER" id="PTHR35489">
    <property type="entry name" value="TITAN9"/>
    <property type="match status" value="1"/>
</dbReference>
<dbReference type="EMBL" id="KI517408">
    <property type="protein sequence ID" value="ESQ47875.1"/>
    <property type="molecule type" value="Genomic_DNA"/>
</dbReference>
<feature type="compositionally biased region" description="Basic and acidic residues" evidence="1">
    <location>
        <begin position="131"/>
        <end position="155"/>
    </location>
</feature>
<dbReference type="InterPro" id="IPR056708">
    <property type="entry name" value="DUF7806"/>
</dbReference>
<evidence type="ECO:0000259" key="2">
    <source>
        <dbReference type="Pfam" id="PF25091"/>
    </source>
</evidence>
<reference evidence="3 4" key="1">
    <citation type="journal article" date="2013" name="Front. Plant Sci.">
        <title>The Reference Genome of the Halophytic Plant Eutrema salsugineum.</title>
        <authorList>
            <person name="Yang R."/>
            <person name="Jarvis D.E."/>
            <person name="Chen H."/>
            <person name="Beilstein M.A."/>
            <person name="Grimwood J."/>
            <person name="Jenkins J."/>
            <person name="Shu S."/>
            <person name="Prochnik S."/>
            <person name="Xin M."/>
            <person name="Ma C."/>
            <person name="Schmutz J."/>
            <person name="Wing R.A."/>
            <person name="Mitchell-Olds T."/>
            <person name="Schumaker K.S."/>
            <person name="Wang X."/>
        </authorList>
    </citation>
    <scope>NUCLEOTIDE SEQUENCE [LARGE SCALE GENOMIC DNA]</scope>
</reference>
<dbReference type="GO" id="GO:0003006">
    <property type="term" value="P:developmental process involved in reproduction"/>
    <property type="evidence" value="ECO:0007669"/>
    <property type="project" value="TreeGrafter"/>
</dbReference>
<sequence>MEALYAKLYDKYTKLKKSKFSEIDEVNREQEEKFLNFVSGNPKFRTIVFGKALTFAPCLKFKSHQMCTSEDLTQHLKSENKNLQGLVENLMNEIASIRSTWEEERLEYQKCLAEEEQKIRALSEEVGKLKELIQEGDPHNSKRDQSGRKQERKTPESSQVTTRSMRKRSRQSEDMVETDMVSPRSSIRHKSTETLLVSQPQCSKTTDDGSINSAGRTFQALSEHLLGMKLSINNEEERACIIALHPSSGLSFSLTWVNNSTGEESELLYKVVSLGTYERVAPKWMRHVIKFSTSMCPVFFERVSRVVKLQR</sequence>
<proteinExistence type="predicted"/>
<dbReference type="OMA" id="WMREDLM"/>
<dbReference type="AlphaFoldDB" id="V4LBQ2"/>
<gene>
    <name evidence="3" type="ORF">EUTSA_v10021184mg</name>
</gene>
<evidence type="ECO:0000313" key="4">
    <source>
        <dbReference type="Proteomes" id="UP000030689"/>
    </source>
</evidence>
<keyword evidence="4" id="KW-1185">Reference proteome</keyword>
<feature type="domain" description="DUF7806" evidence="2">
    <location>
        <begin position="216"/>
        <end position="308"/>
    </location>
</feature>
<dbReference type="Pfam" id="PF25091">
    <property type="entry name" value="DUF7806"/>
    <property type="match status" value="1"/>
</dbReference>
<evidence type="ECO:0000256" key="1">
    <source>
        <dbReference type="SAM" id="MobiDB-lite"/>
    </source>
</evidence>
<dbReference type="eggNOG" id="ENOG502QPWA">
    <property type="taxonomic scope" value="Eukaryota"/>
</dbReference>
<dbReference type="STRING" id="72664.V4LBQ2"/>
<name>V4LBQ2_EUTSA</name>
<organism evidence="3 4">
    <name type="scientific">Eutrema salsugineum</name>
    <name type="common">Saltwater cress</name>
    <name type="synonym">Sisymbrium salsugineum</name>
    <dbReference type="NCBI Taxonomy" id="72664"/>
    <lineage>
        <taxon>Eukaryota</taxon>
        <taxon>Viridiplantae</taxon>
        <taxon>Streptophyta</taxon>
        <taxon>Embryophyta</taxon>
        <taxon>Tracheophyta</taxon>
        <taxon>Spermatophyta</taxon>
        <taxon>Magnoliopsida</taxon>
        <taxon>eudicotyledons</taxon>
        <taxon>Gunneridae</taxon>
        <taxon>Pentapetalae</taxon>
        <taxon>rosids</taxon>
        <taxon>malvids</taxon>
        <taxon>Brassicales</taxon>
        <taxon>Brassicaceae</taxon>
        <taxon>Eutremeae</taxon>
        <taxon>Eutrema</taxon>
    </lineage>
</organism>
<dbReference type="KEGG" id="eus:EUTSA_v10021184mg"/>
<dbReference type="Gramene" id="ESQ47875">
    <property type="protein sequence ID" value="ESQ47875"/>
    <property type="gene ID" value="EUTSA_v10021184mg"/>
</dbReference>
<protein>
    <recommendedName>
        <fullName evidence="2">DUF7806 domain-containing protein</fullName>
    </recommendedName>
</protein>